<dbReference type="PROSITE" id="PS51257">
    <property type="entry name" value="PROKAR_LIPOPROTEIN"/>
    <property type="match status" value="1"/>
</dbReference>
<comment type="caution">
    <text evidence="2">The sequence shown here is derived from an EMBL/GenBank/DDBJ whole genome shotgun (WGS) entry which is preliminary data.</text>
</comment>
<name>A0ABS2LEK6_9CELL</name>
<evidence type="ECO:0000313" key="2">
    <source>
        <dbReference type="EMBL" id="MBM7478841.1"/>
    </source>
</evidence>
<sequence length="335" mass="33000">MTSLVRLPRPRATLAVVGTVLAVLLTGCSLPDGVAPVQPTSAASEGAASGGPATPTEQPVTTQTLTADGIELVLSVPVAAAGDDTAAAGNGVGDEGGAVGGPGGGSSPTTPVTVTPDEDGSSRVAFVVRAEPTSAGDGTTDAPADGTDVAAASAPATIDLVSPADGSLVRNSDGSVSVLDAAGAPLGGFSAPQATDASGAAGRSGVVVVVPTRAEVRVQATGATPSGSPVAATETWTVTTWLGAQGVRSATWGNREGGRSLAVDPTPWARQSGLVGEATAWAQLVTDEPEADSTTMRDQFDCHTLGATDKKTWNLEPWRPDVGFLATAAARCNPT</sequence>
<gene>
    <name evidence="2" type="ORF">JOD49_001761</name>
</gene>
<dbReference type="RefSeq" id="WP_205306871.1">
    <property type="nucleotide sequence ID" value="NZ_BAAAVF010000012.1"/>
</dbReference>
<evidence type="ECO:0000313" key="3">
    <source>
        <dbReference type="Proteomes" id="UP000698059"/>
    </source>
</evidence>
<dbReference type="EMBL" id="JAFBBO010000001">
    <property type="protein sequence ID" value="MBM7478841.1"/>
    <property type="molecule type" value="Genomic_DNA"/>
</dbReference>
<proteinExistence type="predicted"/>
<feature type="region of interest" description="Disordered" evidence="1">
    <location>
        <begin position="86"/>
        <end position="119"/>
    </location>
</feature>
<accession>A0ABS2LEK6</accession>
<protein>
    <recommendedName>
        <fullName evidence="4">DUF2599 domain-containing protein</fullName>
    </recommendedName>
</protein>
<dbReference type="InterPro" id="IPR019719">
    <property type="entry name" value="DUF2599"/>
</dbReference>
<dbReference type="Pfam" id="PF10783">
    <property type="entry name" value="DUF2599"/>
    <property type="match status" value="1"/>
</dbReference>
<evidence type="ECO:0000256" key="1">
    <source>
        <dbReference type="SAM" id="MobiDB-lite"/>
    </source>
</evidence>
<feature type="region of interest" description="Disordered" evidence="1">
    <location>
        <begin position="37"/>
        <end position="59"/>
    </location>
</feature>
<organism evidence="2 3">
    <name type="scientific">Oerskovia jenensis</name>
    <dbReference type="NCBI Taxonomy" id="162169"/>
    <lineage>
        <taxon>Bacteria</taxon>
        <taxon>Bacillati</taxon>
        <taxon>Actinomycetota</taxon>
        <taxon>Actinomycetes</taxon>
        <taxon>Micrococcales</taxon>
        <taxon>Cellulomonadaceae</taxon>
        <taxon>Oerskovia</taxon>
    </lineage>
</organism>
<feature type="compositionally biased region" description="Gly residues" evidence="1">
    <location>
        <begin position="90"/>
        <end position="106"/>
    </location>
</feature>
<evidence type="ECO:0008006" key="4">
    <source>
        <dbReference type="Google" id="ProtNLM"/>
    </source>
</evidence>
<feature type="compositionally biased region" description="Low complexity" evidence="1">
    <location>
        <begin position="39"/>
        <end position="57"/>
    </location>
</feature>
<dbReference type="Proteomes" id="UP000698059">
    <property type="component" value="Unassembled WGS sequence"/>
</dbReference>
<reference evidence="2 3" key="1">
    <citation type="submission" date="2021-01" db="EMBL/GenBank/DDBJ databases">
        <title>Sequencing the genomes of 1000 actinobacteria strains.</title>
        <authorList>
            <person name="Klenk H.-P."/>
        </authorList>
    </citation>
    <scope>NUCLEOTIDE SEQUENCE [LARGE SCALE GENOMIC DNA]</scope>
    <source>
        <strain evidence="2 3">DSM 46000</strain>
    </source>
</reference>
<keyword evidence="3" id="KW-1185">Reference proteome</keyword>